<keyword evidence="5 10" id="KW-0547">Nucleotide-binding</keyword>
<dbReference type="FunFam" id="3.30.200.20:FF:000236">
    <property type="entry name" value="Non-specific serine/threonine protein kinase"/>
    <property type="match status" value="1"/>
</dbReference>
<proteinExistence type="inferred from homology"/>
<dbReference type="CDD" id="cd14079">
    <property type="entry name" value="STKc_AMPK_alpha"/>
    <property type="match status" value="1"/>
</dbReference>
<keyword evidence="3 11" id="KW-0723">Serine/threonine-protein kinase</keyword>
<dbReference type="InterPro" id="IPR017441">
    <property type="entry name" value="Protein_kinase_ATP_BS"/>
</dbReference>
<protein>
    <recommendedName>
        <fullName evidence="2">non-specific serine/threonine protein kinase</fullName>
        <ecNumber evidence="2">2.7.11.1</ecNumber>
    </recommendedName>
</protein>
<dbReference type="PROSITE" id="PS00108">
    <property type="entry name" value="PROTEIN_KINASE_ST"/>
    <property type="match status" value="1"/>
</dbReference>
<evidence type="ECO:0000256" key="9">
    <source>
        <dbReference type="ARBA" id="ARBA00048679"/>
    </source>
</evidence>
<dbReference type="PROSITE" id="PS00107">
    <property type="entry name" value="PROTEIN_KINASE_ATP"/>
    <property type="match status" value="1"/>
</dbReference>
<evidence type="ECO:0000259" key="12">
    <source>
        <dbReference type="PROSITE" id="PS50011"/>
    </source>
</evidence>
<comment type="catalytic activity">
    <reaction evidence="8">
        <text>L-threonyl-[protein] + ATP = O-phospho-L-threonyl-[protein] + ADP + H(+)</text>
        <dbReference type="Rhea" id="RHEA:46608"/>
        <dbReference type="Rhea" id="RHEA-COMP:11060"/>
        <dbReference type="Rhea" id="RHEA-COMP:11605"/>
        <dbReference type="ChEBI" id="CHEBI:15378"/>
        <dbReference type="ChEBI" id="CHEBI:30013"/>
        <dbReference type="ChEBI" id="CHEBI:30616"/>
        <dbReference type="ChEBI" id="CHEBI:61977"/>
        <dbReference type="ChEBI" id="CHEBI:456216"/>
        <dbReference type="EC" id="2.7.11.1"/>
    </reaction>
</comment>
<dbReference type="GO" id="GO:0004674">
    <property type="term" value="F:protein serine/threonine kinase activity"/>
    <property type="evidence" value="ECO:0007669"/>
    <property type="project" value="UniProtKB-KW"/>
</dbReference>
<dbReference type="AlphaFoldDB" id="A0AAV9IAF9"/>
<dbReference type="GO" id="GO:0035556">
    <property type="term" value="P:intracellular signal transduction"/>
    <property type="evidence" value="ECO:0007669"/>
    <property type="project" value="TreeGrafter"/>
</dbReference>
<evidence type="ECO:0000256" key="2">
    <source>
        <dbReference type="ARBA" id="ARBA00012513"/>
    </source>
</evidence>
<dbReference type="SMART" id="SM00220">
    <property type="entry name" value="S_TKc"/>
    <property type="match status" value="1"/>
</dbReference>
<feature type="binding site" evidence="10">
    <location>
        <position position="44"/>
    </location>
    <ligand>
        <name>ATP</name>
        <dbReference type="ChEBI" id="CHEBI:30616"/>
    </ligand>
</feature>
<gene>
    <name evidence="13" type="ORF">GAYE_SCF03G2316</name>
</gene>
<evidence type="ECO:0000256" key="8">
    <source>
        <dbReference type="ARBA" id="ARBA00047899"/>
    </source>
</evidence>
<dbReference type="InterPro" id="IPR028375">
    <property type="entry name" value="KA1/Ssp2_C"/>
</dbReference>
<accession>A0AAV9IAF9</accession>
<dbReference type="PANTHER" id="PTHR24346:SF82">
    <property type="entry name" value="KP78A-RELATED"/>
    <property type="match status" value="1"/>
</dbReference>
<dbReference type="InterPro" id="IPR008271">
    <property type="entry name" value="Ser/Thr_kinase_AS"/>
</dbReference>
<dbReference type="Gene3D" id="1.10.510.10">
    <property type="entry name" value="Transferase(Phosphotransferase) domain 1"/>
    <property type="match status" value="1"/>
</dbReference>
<dbReference type="PANTHER" id="PTHR24346">
    <property type="entry name" value="MAP/MICROTUBULE AFFINITY-REGULATING KINASE"/>
    <property type="match status" value="1"/>
</dbReference>
<dbReference type="EMBL" id="JANCYU010000023">
    <property type="protein sequence ID" value="KAK4524415.1"/>
    <property type="molecule type" value="Genomic_DNA"/>
</dbReference>
<keyword evidence="4" id="KW-0808">Transferase</keyword>
<evidence type="ECO:0000256" key="3">
    <source>
        <dbReference type="ARBA" id="ARBA00022527"/>
    </source>
</evidence>
<sequence>MSTLYQNPPVKIGSYILGKTLGVGSFGKVKLAEHEQTGKKVAVKILNRQKIKSLGMSEKVQREIKILKLFNHPHVVRLYEVIDTPTDIFVVTEYISGGELFDFIVERGRLSEDEARKFFQQIISGVEYCHRHMVVHRDLKPENLLLDSNMHVKIADFGLSNIMRDGQFLKTSCGSPNYAAPEVISGKLYAGPEVDIWSCGVIVYALLCGSLPFDDENIPNLFKKIRGGIYILPSYLSEQSRDIISRMLVTDPIRRITIEEIRKHPWFVTKLPRYIALGPQSIVHQLLSIDERVLKLVEERTGYPREKVIRSLKKGKRNCYAVAYQLLKDSMVKMDISEEMEAAISETSLLAMQMETKQEDIFYRQLYRRADTNHFSLGIHMKESSALDTLIKVYRVLSGNQWKWRNFGQYRINVVIWKQVSLVKMSIQIYKDVDGYLVDIRKRSGNVLSFLESCDVLLTQLAGWS</sequence>
<dbReference type="Gene3D" id="3.30.310.80">
    <property type="entry name" value="Kinase associated domain 1, KA1"/>
    <property type="match status" value="1"/>
</dbReference>
<dbReference type="Pfam" id="PF00069">
    <property type="entry name" value="Pkinase"/>
    <property type="match status" value="1"/>
</dbReference>
<evidence type="ECO:0000256" key="10">
    <source>
        <dbReference type="PROSITE-ProRule" id="PRU10141"/>
    </source>
</evidence>
<name>A0AAV9IAF9_9RHOD</name>
<comment type="caution">
    <text evidence="13">The sequence shown here is derived from an EMBL/GenBank/DDBJ whole genome shotgun (WGS) entry which is preliminary data.</text>
</comment>
<evidence type="ECO:0000256" key="7">
    <source>
        <dbReference type="ARBA" id="ARBA00022840"/>
    </source>
</evidence>
<dbReference type="GO" id="GO:0005737">
    <property type="term" value="C:cytoplasm"/>
    <property type="evidence" value="ECO:0007669"/>
    <property type="project" value="TreeGrafter"/>
</dbReference>
<feature type="domain" description="Protein kinase" evidence="12">
    <location>
        <begin position="15"/>
        <end position="267"/>
    </location>
</feature>
<evidence type="ECO:0000256" key="5">
    <source>
        <dbReference type="ARBA" id="ARBA00022741"/>
    </source>
</evidence>
<dbReference type="GO" id="GO:0005524">
    <property type="term" value="F:ATP binding"/>
    <property type="evidence" value="ECO:0007669"/>
    <property type="project" value="UniProtKB-UniRule"/>
</dbReference>
<evidence type="ECO:0000256" key="11">
    <source>
        <dbReference type="RuleBase" id="RU000304"/>
    </source>
</evidence>
<keyword evidence="6" id="KW-0418">Kinase</keyword>
<dbReference type="SUPFAM" id="SSF103243">
    <property type="entry name" value="KA1-like"/>
    <property type="match status" value="1"/>
</dbReference>
<keyword evidence="14" id="KW-1185">Reference proteome</keyword>
<dbReference type="PROSITE" id="PS50011">
    <property type="entry name" value="PROTEIN_KINASE_DOM"/>
    <property type="match status" value="1"/>
</dbReference>
<evidence type="ECO:0000313" key="13">
    <source>
        <dbReference type="EMBL" id="KAK4524415.1"/>
    </source>
</evidence>
<dbReference type="FunFam" id="1.10.510.10:FF:000544">
    <property type="entry name" value="Non-specific serine/threonine protein kinase"/>
    <property type="match status" value="1"/>
</dbReference>
<dbReference type="InterPro" id="IPR000719">
    <property type="entry name" value="Prot_kinase_dom"/>
</dbReference>
<comment type="catalytic activity">
    <reaction evidence="9">
        <text>L-seryl-[protein] + ATP = O-phospho-L-seryl-[protein] + ADP + H(+)</text>
        <dbReference type="Rhea" id="RHEA:17989"/>
        <dbReference type="Rhea" id="RHEA-COMP:9863"/>
        <dbReference type="Rhea" id="RHEA-COMP:11604"/>
        <dbReference type="ChEBI" id="CHEBI:15378"/>
        <dbReference type="ChEBI" id="CHEBI:29999"/>
        <dbReference type="ChEBI" id="CHEBI:30616"/>
        <dbReference type="ChEBI" id="CHEBI:83421"/>
        <dbReference type="ChEBI" id="CHEBI:456216"/>
        <dbReference type="EC" id="2.7.11.1"/>
    </reaction>
</comment>
<comment type="similarity">
    <text evidence="1">Belongs to the protein kinase superfamily. CAMK Ser/Thr protein kinase family. SNF1 subfamily.</text>
</comment>
<keyword evidence="7 10" id="KW-0067">ATP-binding</keyword>
<dbReference type="SUPFAM" id="SSF56112">
    <property type="entry name" value="Protein kinase-like (PK-like)"/>
    <property type="match status" value="1"/>
</dbReference>
<dbReference type="InterPro" id="IPR011009">
    <property type="entry name" value="Kinase-like_dom_sf"/>
</dbReference>
<evidence type="ECO:0000313" key="14">
    <source>
        <dbReference type="Proteomes" id="UP001300502"/>
    </source>
</evidence>
<evidence type="ECO:0000256" key="6">
    <source>
        <dbReference type="ARBA" id="ARBA00022777"/>
    </source>
</evidence>
<evidence type="ECO:0000256" key="1">
    <source>
        <dbReference type="ARBA" id="ARBA00006234"/>
    </source>
</evidence>
<dbReference type="Proteomes" id="UP001300502">
    <property type="component" value="Unassembled WGS sequence"/>
</dbReference>
<reference evidence="13 14" key="1">
    <citation type="submission" date="2022-07" db="EMBL/GenBank/DDBJ databases">
        <title>Genome-wide signatures of adaptation to extreme environments.</title>
        <authorList>
            <person name="Cho C.H."/>
            <person name="Yoon H.S."/>
        </authorList>
    </citation>
    <scope>NUCLEOTIDE SEQUENCE [LARGE SCALE GENOMIC DNA]</scope>
    <source>
        <strain evidence="13 14">108.79 E11</strain>
    </source>
</reference>
<dbReference type="EC" id="2.7.11.1" evidence="2"/>
<organism evidence="13 14">
    <name type="scientific">Galdieria yellowstonensis</name>
    <dbReference type="NCBI Taxonomy" id="3028027"/>
    <lineage>
        <taxon>Eukaryota</taxon>
        <taxon>Rhodophyta</taxon>
        <taxon>Bangiophyceae</taxon>
        <taxon>Galdieriales</taxon>
        <taxon>Galdieriaceae</taxon>
        <taxon>Galdieria</taxon>
    </lineage>
</organism>
<evidence type="ECO:0000256" key="4">
    <source>
        <dbReference type="ARBA" id="ARBA00022679"/>
    </source>
</evidence>